<sequence>MFRVSECGGESFYSFPIRAAARLTVRSYLNAKNKLMESPEYASSREASRQLFDQLRELFRSISRGK</sequence>
<evidence type="ECO:0000313" key="2">
    <source>
        <dbReference type="Proteomes" id="UP000243686"/>
    </source>
</evidence>
<keyword evidence="2" id="KW-1185">Reference proteome</keyword>
<feature type="non-terminal residue" evidence="1">
    <location>
        <position position="66"/>
    </location>
</feature>
<reference evidence="1 2" key="1">
    <citation type="submission" date="2015-03" db="EMBL/GenBank/DDBJ databases">
        <title>Draft genome of the nematode, Opisthorchis viverrini.</title>
        <authorList>
            <person name="Mitreva M."/>
        </authorList>
    </citation>
    <scope>NUCLEOTIDE SEQUENCE [LARGE SCALE GENOMIC DNA]</scope>
    <source>
        <strain evidence="1">Khon Kaen</strain>
    </source>
</reference>
<gene>
    <name evidence="1" type="ORF">X801_07413</name>
</gene>
<name>A0A1S8WQT4_OPIVI</name>
<organism evidence="1 2">
    <name type="scientific">Opisthorchis viverrini</name>
    <name type="common">Southeast Asian liver fluke</name>
    <dbReference type="NCBI Taxonomy" id="6198"/>
    <lineage>
        <taxon>Eukaryota</taxon>
        <taxon>Metazoa</taxon>
        <taxon>Spiralia</taxon>
        <taxon>Lophotrochozoa</taxon>
        <taxon>Platyhelminthes</taxon>
        <taxon>Trematoda</taxon>
        <taxon>Digenea</taxon>
        <taxon>Opisthorchiida</taxon>
        <taxon>Opisthorchiata</taxon>
        <taxon>Opisthorchiidae</taxon>
        <taxon>Opisthorchis</taxon>
    </lineage>
</organism>
<protein>
    <submittedName>
        <fullName evidence="1">Uncharacterized protein</fullName>
    </submittedName>
</protein>
<accession>A0A1S8WQT4</accession>
<dbReference type="Proteomes" id="UP000243686">
    <property type="component" value="Unassembled WGS sequence"/>
</dbReference>
<dbReference type="EMBL" id="KV896573">
    <property type="protein sequence ID" value="OON16765.1"/>
    <property type="molecule type" value="Genomic_DNA"/>
</dbReference>
<proteinExistence type="predicted"/>
<dbReference type="AlphaFoldDB" id="A0A1S8WQT4"/>
<evidence type="ECO:0000313" key="1">
    <source>
        <dbReference type="EMBL" id="OON16765.1"/>
    </source>
</evidence>